<protein>
    <submittedName>
        <fullName evidence="2">Uncharacterized protein</fullName>
    </submittedName>
</protein>
<dbReference type="PANTHER" id="PTHR33670:SF14">
    <property type="entry name" value="T20H2.15 PROTEIN"/>
    <property type="match status" value="1"/>
</dbReference>
<feature type="region of interest" description="Disordered" evidence="1">
    <location>
        <begin position="76"/>
        <end position="112"/>
    </location>
</feature>
<dbReference type="GO" id="GO:0016071">
    <property type="term" value="P:mRNA metabolic process"/>
    <property type="evidence" value="ECO:0007669"/>
    <property type="project" value="UniProtKB-ARBA"/>
</dbReference>
<dbReference type="InterPro" id="IPR028322">
    <property type="entry name" value="PNRC-like_rgn"/>
</dbReference>
<name>A0AAV7E3C4_ARIFI</name>
<keyword evidence="3" id="KW-1185">Reference proteome</keyword>
<sequence length="191" mass="20584">METMIYTEKAISGFKNPRRNVRSSENLVTPEFNLVSSIRGGLVSSSFSSFPSFNAQQPPLLPLPIARSVSFIPPTQRFGKTKPQINLTPKKPKSASSGGNQKVRTGGNQSKTAAGVVDPAALPARVLKARSLQIDLDDFSGSIFSLSPHPSSLPLPKFSLQPKAKIRCNAEASEGIDAGATDNLRRLLRLR</sequence>
<evidence type="ECO:0000313" key="3">
    <source>
        <dbReference type="Proteomes" id="UP000825729"/>
    </source>
</evidence>
<organism evidence="2 3">
    <name type="scientific">Aristolochia fimbriata</name>
    <name type="common">White veined hardy Dutchman's pipe vine</name>
    <dbReference type="NCBI Taxonomy" id="158543"/>
    <lineage>
        <taxon>Eukaryota</taxon>
        <taxon>Viridiplantae</taxon>
        <taxon>Streptophyta</taxon>
        <taxon>Embryophyta</taxon>
        <taxon>Tracheophyta</taxon>
        <taxon>Spermatophyta</taxon>
        <taxon>Magnoliopsida</taxon>
        <taxon>Magnoliidae</taxon>
        <taxon>Piperales</taxon>
        <taxon>Aristolochiaceae</taxon>
        <taxon>Aristolochia</taxon>
    </lineage>
</organism>
<dbReference type="Pfam" id="PF15365">
    <property type="entry name" value="PNRC"/>
    <property type="match status" value="1"/>
</dbReference>
<dbReference type="AlphaFoldDB" id="A0AAV7E3C4"/>
<reference evidence="2 3" key="1">
    <citation type="submission" date="2021-07" db="EMBL/GenBank/DDBJ databases">
        <title>The Aristolochia fimbriata genome: insights into angiosperm evolution, floral development and chemical biosynthesis.</title>
        <authorList>
            <person name="Jiao Y."/>
        </authorList>
    </citation>
    <scope>NUCLEOTIDE SEQUENCE [LARGE SCALE GENOMIC DNA]</scope>
    <source>
        <strain evidence="2">IBCAS-2021</strain>
        <tissue evidence="2">Leaf</tissue>
    </source>
</reference>
<dbReference type="PANTHER" id="PTHR33670">
    <property type="entry name" value="SPLICING FACTOR, PROLINE- AND GLUTAMINE-RICH-LIKE"/>
    <property type="match status" value="1"/>
</dbReference>
<evidence type="ECO:0000313" key="2">
    <source>
        <dbReference type="EMBL" id="KAG9442689.1"/>
    </source>
</evidence>
<evidence type="ECO:0000256" key="1">
    <source>
        <dbReference type="SAM" id="MobiDB-lite"/>
    </source>
</evidence>
<comment type="caution">
    <text evidence="2">The sequence shown here is derived from an EMBL/GenBank/DDBJ whole genome shotgun (WGS) entry which is preliminary data.</text>
</comment>
<dbReference type="EMBL" id="JAINDJ010000007">
    <property type="protein sequence ID" value="KAG9442689.1"/>
    <property type="molecule type" value="Genomic_DNA"/>
</dbReference>
<proteinExistence type="predicted"/>
<accession>A0AAV7E3C4</accession>
<dbReference type="Proteomes" id="UP000825729">
    <property type="component" value="Unassembled WGS sequence"/>
</dbReference>
<feature type="compositionally biased region" description="Polar residues" evidence="1">
    <location>
        <begin position="94"/>
        <end position="112"/>
    </location>
</feature>
<gene>
    <name evidence="2" type="ORF">H6P81_018543</name>
</gene>